<keyword evidence="2" id="KW-1185">Reference proteome</keyword>
<reference evidence="1 2" key="1">
    <citation type="submission" date="2021-06" db="EMBL/GenBank/DDBJ databases">
        <title>Actinoplanes lichenicola sp. nov., and Actinoplanes ovalisporus sp. nov., isolated from lichen in Thailand.</title>
        <authorList>
            <person name="Saeng-In P."/>
            <person name="Kanchanasin P."/>
            <person name="Yuki M."/>
            <person name="Kudo T."/>
            <person name="Ohkuma M."/>
            <person name="Phongsopitanun W."/>
            <person name="Tanasupawat S."/>
        </authorList>
    </citation>
    <scope>NUCLEOTIDE SEQUENCE [LARGE SCALE GENOMIC DNA]</scope>
    <source>
        <strain evidence="1 2">NBRC 110975</strain>
    </source>
</reference>
<protein>
    <submittedName>
        <fullName evidence="1">Uncharacterized protein</fullName>
    </submittedName>
</protein>
<sequence>MENDDTRTADPAYAASELARAYATATGHDDEPTRRRADERVRRWSEVLSGMLSGVLSIGSRAPVAGLPAWVTPEVVRGGFATGRAAAAIDDDGGARFDHYLSEEGLAELSHLLDSGAYRIELPEHAALLTIAWLLRAGDRDAAVAVLKEIAPYTDRLRFSPEPSQAPVTDPDIVWRETAAQARDRLARRTPDPRVEAQREALTVWNPFADELLTLWCETVVDGRVAVTLDDEWRVRAGALLRRYEQLAAAHTRCTKHRRPKENLAVLRRSLQESVSGGELSTRGLLQHAVDSMLARRGRPGSAPHAALRARQAAQTARPSHHELAQLLVRRLAAHPPSLGIAGVDAVLAGAEFPESLRKAVERARAGTVEELVATRVIGSAEVLAGLVPQLAAATAAAPYREKALRTLMAATYRAFRNRRSLLLLNLERQVRLGELPWVRAVEAHRVSGDDTRDAARATLQRLGQVAVDAFPGTQLPNPLVRELSALSREAGDGLPWVSELAADIFEGRFAASFPAAATIAADLLEGTLYERYYGIDYAHVPSTSPTFDALCRDRAGTRSRSSVAANGTVIEQAQILTTHNLATLVARAGVRPAPDCADRAFATANSLARRLPGNPRPLSTVKDIAYAWRQLIFFVSLTGDAEARLARWTRDAEPVLAPALAGLAHAAAGGTVGTGRRLLGWTTGPHWLVTRE</sequence>
<dbReference type="Proteomes" id="UP001519654">
    <property type="component" value="Unassembled WGS sequence"/>
</dbReference>
<organism evidence="1 2">
    <name type="scientific">Paractinoplanes bogorensis</name>
    <dbReference type="NCBI Taxonomy" id="1610840"/>
    <lineage>
        <taxon>Bacteria</taxon>
        <taxon>Bacillati</taxon>
        <taxon>Actinomycetota</taxon>
        <taxon>Actinomycetes</taxon>
        <taxon>Micromonosporales</taxon>
        <taxon>Micromonosporaceae</taxon>
        <taxon>Paractinoplanes</taxon>
    </lineage>
</organism>
<dbReference type="EMBL" id="JAHKKG010000013">
    <property type="protein sequence ID" value="MBU2669122.1"/>
    <property type="molecule type" value="Genomic_DNA"/>
</dbReference>
<proteinExistence type="predicted"/>
<name>A0ABS5Z0E9_9ACTN</name>
<evidence type="ECO:0000313" key="1">
    <source>
        <dbReference type="EMBL" id="MBU2669122.1"/>
    </source>
</evidence>
<comment type="caution">
    <text evidence="1">The sequence shown here is derived from an EMBL/GenBank/DDBJ whole genome shotgun (WGS) entry which is preliminary data.</text>
</comment>
<dbReference type="RefSeq" id="WP_215793348.1">
    <property type="nucleotide sequence ID" value="NZ_JAHKKG010000013.1"/>
</dbReference>
<evidence type="ECO:0000313" key="2">
    <source>
        <dbReference type="Proteomes" id="UP001519654"/>
    </source>
</evidence>
<gene>
    <name evidence="1" type="ORF">KOI35_36975</name>
</gene>
<accession>A0ABS5Z0E9</accession>